<accession>A0A849CAK5</accession>
<dbReference type="GO" id="GO:0008168">
    <property type="term" value="F:methyltransferase activity"/>
    <property type="evidence" value="ECO:0007669"/>
    <property type="project" value="UniProtKB-KW"/>
</dbReference>
<sequence length="224" mass="23876">MTGISTTRPGAEISAATADLFAVAEQVTGFMPPEEGRALYDAARTHAGDGVILEIGTYCGKSAIYLGAAARETGATVFTVDHHSGSEEHQPGWEYHDTSLVDPETGVFDTVTAFRRTMVRAGLTDTVVGIIGSSTAAASVWRTPLRMLFVDGGHTEEAAQRDYDNWAHWVAGGGLLAIHDVFPDPADGGQAPHNIYRRALDSGKFRELSVTGSLRILQRTAACN</sequence>
<dbReference type="RefSeq" id="WP_067517080.1">
    <property type="nucleotide sequence ID" value="NZ_JABELX010000010.1"/>
</dbReference>
<comment type="caution">
    <text evidence="3">The sequence shown here is derived from an EMBL/GenBank/DDBJ whole genome shotgun (WGS) entry which is preliminary data.</text>
</comment>
<dbReference type="EMBL" id="JABELX010000010">
    <property type="protein sequence ID" value="NNH73315.1"/>
    <property type="molecule type" value="Genomic_DNA"/>
</dbReference>
<protein>
    <submittedName>
        <fullName evidence="3">Class I SAM-dependent methyltransferase</fullName>
    </submittedName>
</protein>
<name>A0A849CAK5_9NOCA</name>
<dbReference type="PANTHER" id="PTHR40048">
    <property type="entry name" value="RHAMNOSYL O-METHYLTRANSFERASE"/>
    <property type="match status" value="1"/>
</dbReference>
<keyword evidence="1 3" id="KW-0489">Methyltransferase</keyword>
<keyword evidence="2 3" id="KW-0808">Transferase</keyword>
<reference evidence="3 4" key="1">
    <citation type="submission" date="2020-05" db="EMBL/GenBank/DDBJ databases">
        <title>MicrobeNet Type strains.</title>
        <authorList>
            <person name="Nicholson A.C."/>
        </authorList>
    </citation>
    <scope>NUCLEOTIDE SEQUENCE [LARGE SCALE GENOMIC DNA]</scope>
    <source>
        <strain evidence="3 4">JCM 3224</strain>
    </source>
</reference>
<gene>
    <name evidence="3" type="ORF">HLB23_26245</name>
</gene>
<evidence type="ECO:0000256" key="1">
    <source>
        <dbReference type="ARBA" id="ARBA00022603"/>
    </source>
</evidence>
<dbReference type="GO" id="GO:0032259">
    <property type="term" value="P:methylation"/>
    <property type="evidence" value="ECO:0007669"/>
    <property type="project" value="UniProtKB-KW"/>
</dbReference>
<dbReference type="PANTHER" id="PTHR40048:SF1">
    <property type="entry name" value="RHAMNOSYL O-METHYLTRANSFERASE"/>
    <property type="match status" value="1"/>
</dbReference>
<dbReference type="Proteomes" id="UP000586827">
    <property type="component" value="Unassembled WGS sequence"/>
</dbReference>
<dbReference type="InterPro" id="IPR029063">
    <property type="entry name" value="SAM-dependent_MTases_sf"/>
</dbReference>
<dbReference type="SUPFAM" id="SSF53335">
    <property type="entry name" value="S-adenosyl-L-methionine-dependent methyltransferases"/>
    <property type="match status" value="1"/>
</dbReference>
<dbReference type="AlphaFoldDB" id="A0A849CAK5"/>
<evidence type="ECO:0000256" key="2">
    <source>
        <dbReference type="ARBA" id="ARBA00022679"/>
    </source>
</evidence>
<evidence type="ECO:0000313" key="4">
    <source>
        <dbReference type="Proteomes" id="UP000586827"/>
    </source>
</evidence>
<organism evidence="3 4">
    <name type="scientific">Nocardia uniformis</name>
    <dbReference type="NCBI Taxonomy" id="53432"/>
    <lineage>
        <taxon>Bacteria</taxon>
        <taxon>Bacillati</taxon>
        <taxon>Actinomycetota</taxon>
        <taxon>Actinomycetes</taxon>
        <taxon>Mycobacteriales</taxon>
        <taxon>Nocardiaceae</taxon>
        <taxon>Nocardia</taxon>
    </lineage>
</organism>
<keyword evidence="4" id="KW-1185">Reference proteome</keyword>
<dbReference type="Pfam" id="PF13578">
    <property type="entry name" value="Methyltransf_24"/>
    <property type="match status" value="1"/>
</dbReference>
<dbReference type="Gene3D" id="3.40.50.150">
    <property type="entry name" value="Vaccinia Virus protein VP39"/>
    <property type="match status" value="1"/>
</dbReference>
<dbReference type="GO" id="GO:0071770">
    <property type="term" value="P:DIM/DIP cell wall layer assembly"/>
    <property type="evidence" value="ECO:0007669"/>
    <property type="project" value="TreeGrafter"/>
</dbReference>
<evidence type="ECO:0000313" key="3">
    <source>
        <dbReference type="EMBL" id="NNH73315.1"/>
    </source>
</evidence>
<proteinExistence type="predicted"/>
<dbReference type="GO" id="GO:0005886">
    <property type="term" value="C:plasma membrane"/>
    <property type="evidence" value="ECO:0007669"/>
    <property type="project" value="TreeGrafter"/>
</dbReference>